<dbReference type="GO" id="GO:0000160">
    <property type="term" value="P:phosphorelay signal transduction system"/>
    <property type="evidence" value="ECO:0007669"/>
    <property type="project" value="InterPro"/>
</dbReference>
<dbReference type="Pfam" id="PF00072">
    <property type="entry name" value="Response_reg"/>
    <property type="match status" value="1"/>
</dbReference>
<evidence type="ECO:0000256" key="2">
    <source>
        <dbReference type="ARBA" id="ARBA00023015"/>
    </source>
</evidence>
<dbReference type="EMBL" id="SJKD01000002">
    <property type="protein sequence ID" value="TCC51082.1"/>
    <property type="molecule type" value="Genomic_DNA"/>
</dbReference>
<dbReference type="AlphaFoldDB" id="A0A4V2M8E0"/>
<evidence type="ECO:0000256" key="1">
    <source>
        <dbReference type="ARBA" id="ARBA00022553"/>
    </source>
</evidence>
<keyword evidence="3" id="KW-0238">DNA-binding</keyword>
<dbReference type="Gene3D" id="3.40.50.2300">
    <property type="match status" value="1"/>
</dbReference>
<keyword evidence="1 5" id="KW-0597">Phosphoprotein</keyword>
<dbReference type="Proteomes" id="UP000293342">
    <property type="component" value="Unassembled WGS sequence"/>
</dbReference>
<evidence type="ECO:0000256" key="3">
    <source>
        <dbReference type="ARBA" id="ARBA00023125"/>
    </source>
</evidence>
<keyword evidence="2" id="KW-0805">Transcription regulation</keyword>
<dbReference type="SMART" id="SM00448">
    <property type="entry name" value="REC"/>
    <property type="match status" value="1"/>
</dbReference>
<feature type="modified residue" description="4-aspartylphosphate" evidence="5">
    <location>
        <position position="54"/>
    </location>
</feature>
<feature type="domain" description="HTH luxR-type" evidence="6">
    <location>
        <begin position="149"/>
        <end position="214"/>
    </location>
</feature>
<reference evidence="8 9" key="1">
    <citation type="submission" date="2019-02" db="EMBL/GenBank/DDBJ databases">
        <title>Kribbella capetownensis sp. nov. and Kribbella speibonae sp. nov., isolated from soil.</title>
        <authorList>
            <person name="Curtis S.M."/>
            <person name="Norton I."/>
            <person name="Everest G.J."/>
            <person name="Meyers P.R."/>
        </authorList>
    </citation>
    <scope>NUCLEOTIDE SEQUENCE [LARGE SCALE GENOMIC DNA]</scope>
    <source>
        <strain evidence="8 9">YM53</strain>
    </source>
</reference>
<dbReference type="InterPro" id="IPR000792">
    <property type="entry name" value="Tscrpt_reg_LuxR_C"/>
</dbReference>
<evidence type="ECO:0000313" key="8">
    <source>
        <dbReference type="EMBL" id="TCC51082.1"/>
    </source>
</evidence>
<dbReference type="SUPFAM" id="SSF52172">
    <property type="entry name" value="CheY-like"/>
    <property type="match status" value="1"/>
</dbReference>
<keyword evidence="4" id="KW-0804">Transcription</keyword>
<comment type="caution">
    <text evidence="8">The sequence shown here is derived from an EMBL/GenBank/DDBJ whole genome shotgun (WGS) entry which is preliminary data.</text>
</comment>
<dbReference type="InterPro" id="IPR039420">
    <property type="entry name" value="WalR-like"/>
</dbReference>
<evidence type="ECO:0000256" key="5">
    <source>
        <dbReference type="PROSITE-ProRule" id="PRU00169"/>
    </source>
</evidence>
<feature type="domain" description="Response regulatory" evidence="7">
    <location>
        <begin position="3"/>
        <end position="121"/>
    </location>
</feature>
<dbReference type="InterPro" id="IPR058245">
    <property type="entry name" value="NreC/VraR/RcsB-like_REC"/>
</dbReference>
<evidence type="ECO:0000259" key="7">
    <source>
        <dbReference type="PROSITE" id="PS50110"/>
    </source>
</evidence>
<dbReference type="PRINTS" id="PR00038">
    <property type="entry name" value="HTHLUXR"/>
</dbReference>
<dbReference type="GO" id="GO:0006355">
    <property type="term" value="P:regulation of DNA-templated transcription"/>
    <property type="evidence" value="ECO:0007669"/>
    <property type="project" value="InterPro"/>
</dbReference>
<dbReference type="InterPro" id="IPR011006">
    <property type="entry name" value="CheY-like_superfamily"/>
</dbReference>
<dbReference type="InterPro" id="IPR001789">
    <property type="entry name" value="Sig_transdc_resp-reg_receiver"/>
</dbReference>
<dbReference type="OrthoDB" id="9808843at2"/>
<evidence type="ECO:0000256" key="4">
    <source>
        <dbReference type="ARBA" id="ARBA00023163"/>
    </source>
</evidence>
<name>A0A4V2M8E0_9ACTN</name>
<dbReference type="PROSITE" id="PS50043">
    <property type="entry name" value="HTH_LUXR_2"/>
    <property type="match status" value="1"/>
</dbReference>
<proteinExistence type="predicted"/>
<dbReference type="RefSeq" id="WP_131513774.1">
    <property type="nucleotide sequence ID" value="NZ_SJKD01000002.1"/>
</dbReference>
<keyword evidence="9" id="KW-1185">Reference proteome</keyword>
<sequence length="232" mass="24516">MIRVVVVDDQEVVRAGFGALIATQLDFAVVGTAQNGAEAVRLCAAEHPDVVLMDVRMPVMDGIEATRQITTTVGGGVPKILMLTTFDLDEYVFDALSAGASGFLLKDVTAERLFDAVRVVAAGEALLDPAVTKRLIGEFARLHSRSATAPSLLAELTPREVEVLALVAEGLSNTEIAERLVVGDQTIKTHVSRVLTKLGLRDRTQAVITAYESGLVVPGTAPPGSRSPWGSA</sequence>
<dbReference type="Pfam" id="PF00196">
    <property type="entry name" value="GerE"/>
    <property type="match status" value="1"/>
</dbReference>
<dbReference type="PANTHER" id="PTHR43214">
    <property type="entry name" value="TWO-COMPONENT RESPONSE REGULATOR"/>
    <property type="match status" value="1"/>
</dbReference>
<dbReference type="CDD" id="cd17535">
    <property type="entry name" value="REC_NarL-like"/>
    <property type="match status" value="1"/>
</dbReference>
<dbReference type="PROSITE" id="PS50110">
    <property type="entry name" value="RESPONSE_REGULATORY"/>
    <property type="match status" value="1"/>
</dbReference>
<dbReference type="GO" id="GO:0003677">
    <property type="term" value="F:DNA binding"/>
    <property type="evidence" value="ECO:0007669"/>
    <property type="project" value="UniProtKB-KW"/>
</dbReference>
<dbReference type="CDD" id="cd06170">
    <property type="entry name" value="LuxR_C_like"/>
    <property type="match status" value="1"/>
</dbReference>
<organism evidence="8 9">
    <name type="scientific">Kribbella capetownensis</name>
    <dbReference type="NCBI Taxonomy" id="1572659"/>
    <lineage>
        <taxon>Bacteria</taxon>
        <taxon>Bacillati</taxon>
        <taxon>Actinomycetota</taxon>
        <taxon>Actinomycetes</taxon>
        <taxon>Propionibacteriales</taxon>
        <taxon>Kribbellaceae</taxon>
        <taxon>Kribbella</taxon>
    </lineage>
</organism>
<dbReference type="PROSITE" id="PS00622">
    <property type="entry name" value="HTH_LUXR_1"/>
    <property type="match status" value="1"/>
</dbReference>
<dbReference type="PANTHER" id="PTHR43214:SF24">
    <property type="entry name" value="TRANSCRIPTIONAL REGULATORY PROTEIN NARL-RELATED"/>
    <property type="match status" value="1"/>
</dbReference>
<accession>A0A4V2M8E0</accession>
<evidence type="ECO:0000259" key="6">
    <source>
        <dbReference type="PROSITE" id="PS50043"/>
    </source>
</evidence>
<dbReference type="SMART" id="SM00421">
    <property type="entry name" value="HTH_LUXR"/>
    <property type="match status" value="1"/>
</dbReference>
<evidence type="ECO:0000313" key="9">
    <source>
        <dbReference type="Proteomes" id="UP000293342"/>
    </source>
</evidence>
<gene>
    <name evidence="8" type="ORF">E0H75_13145</name>
</gene>
<protein>
    <submittedName>
        <fullName evidence="8">Response regulator transcription factor</fullName>
    </submittedName>
</protein>